<sequence length="101" mass="11522">MNDPKVEVSTSESSMKEQDQKPLDSKEFQLPKPLVYALNNFQFECATSKKDTYGGINSSCYTRINSAYYTPTPIRESASDEGDTRSKYGDEQRHKLIQIMI</sequence>
<gene>
    <name evidence="2" type="ORF">CTI12_AA404940</name>
</gene>
<name>A0A2U1M966_ARTAN</name>
<protein>
    <submittedName>
        <fullName evidence="2">Uncharacterized protein</fullName>
    </submittedName>
</protein>
<proteinExistence type="predicted"/>
<dbReference type="EMBL" id="PKPP01006074">
    <property type="protein sequence ID" value="PWA57756.1"/>
    <property type="molecule type" value="Genomic_DNA"/>
</dbReference>
<accession>A0A2U1M966</accession>
<dbReference type="Proteomes" id="UP000245207">
    <property type="component" value="Unassembled WGS sequence"/>
</dbReference>
<evidence type="ECO:0000313" key="2">
    <source>
        <dbReference type="EMBL" id="PWA57756.1"/>
    </source>
</evidence>
<dbReference type="AlphaFoldDB" id="A0A2U1M966"/>
<evidence type="ECO:0000256" key="1">
    <source>
        <dbReference type="SAM" id="MobiDB-lite"/>
    </source>
</evidence>
<reference evidence="2 3" key="1">
    <citation type="journal article" date="2018" name="Mol. Plant">
        <title>The genome of Artemisia annua provides insight into the evolution of Asteraceae family and artemisinin biosynthesis.</title>
        <authorList>
            <person name="Shen Q."/>
            <person name="Zhang L."/>
            <person name="Liao Z."/>
            <person name="Wang S."/>
            <person name="Yan T."/>
            <person name="Shi P."/>
            <person name="Liu M."/>
            <person name="Fu X."/>
            <person name="Pan Q."/>
            <person name="Wang Y."/>
            <person name="Lv Z."/>
            <person name="Lu X."/>
            <person name="Zhang F."/>
            <person name="Jiang W."/>
            <person name="Ma Y."/>
            <person name="Chen M."/>
            <person name="Hao X."/>
            <person name="Li L."/>
            <person name="Tang Y."/>
            <person name="Lv G."/>
            <person name="Zhou Y."/>
            <person name="Sun X."/>
            <person name="Brodelius P.E."/>
            <person name="Rose J.K.C."/>
            <person name="Tang K."/>
        </authorList>
    </citation>
    <scope>NUCLEOTIDE SEQUENCE [LARGE SCALE GENOMIC DNA]</scope>
    <source>
        <strain evidence="3">cv. Huhao1</strain>
        <tissue evidence="2">Leaf</tissue>
    </source>
</reference>
<organism evidence="2 3">
    <name type="scientific">Artemisia annua</name>
    <name type="common">Sweet wormwood</name>
    <dbReference type="NCBI Taxonomy" id="35608"/>
    <lineage>
        <taxon>Eukaryota</taxon>
        <taxon>Viridiplantae</taxon>
        <taxon>Streptophyta</taxon>
        <taxon>Embryophyta</taxon>
        <taxon>Tracheophyta</taxon>
        <taxon>Spermatophyta</taxon>
        <taxon>Magnoliopsida</taxon>
        <taxon>eudicotyledons</taxon>
        <taxon>Gunneridae</taxon>
        <taxon>Pentapetalae</taxon>
        <taxon>asterids</taxon>
        <taxon>campanulids</taxon>
        <taxon>Asterales</taxon>
        <taxon>Asteraceae</taxon>
        <taxon>Asteroideae</taxon>
        <taxon>Anthemideae</taxon>
        <taxon>Artemisiinae</taxon>
        <taxon>Artemisia</taxon>
    </lineage>
</organism>
<feature type="region of interest" description="Disordered" evidence="1">
    <location>
        <begin position="1"/>
        <end position="26"/>
    </location>
</feature>
<feature type="compositionally biased region" description="Basic and acidic residues" evidence="1">
    <location>
        <begin position="14"/>
        <end position="26"/>
    </location>
</feature>
<evidence type="ECO:0000313" key="3">
    <source>
        <dbReference type="Proteomes" id="UP000245207"/>
    </source>
</evidence>
<keyword evidence="3" id="KW-1185">Reference proteome</keyword>
<comment type="caution">
    <text evidence="2">The sequence shown here is derived from an EMBL/GenBank/DDBJ whole genome shotgun (WGS) entry which is preliminary data.</text>
</comment>